<evidence type="ECO:0000313" key="2">
    <source>
        <dbReference type="EMBL" id="QNQ08380.1"/>
    </source>
</evidence>
<dbReference type="Proteomes" id="UP000516148">
    <property type="component" value="Chromosome"/>
</dbReference>
<dbReference type="Gene3D" id="3.30.420.240">
    <property type="match status" value="1"/>
</dbReference>
<feature type="region of interest" description="Disordered" evidence="1">
    <location>
        <begin position="482"/>
        <end position="510"/>
    </location>
</feature>
<protein>
    <submittedName>
        <fullName evidence="2">Terminase</fullName>
    </submittedName>
</protein>
<dbReference type="EMBL" id="CP061038">
    <property type="protein sequence ID" value="QNQ08380.1"/>
    <property type="molecule type" value="Genomic_DNA"/>
</dbReference>
<reference evidence="2 3" key="1">
    <citation type="submission" date="2020-09" db="EMBL/GenBank/DDBJ databases">
        <title>Sphingomonas sp., a new species isolated from pork steak.</title>
        <authorList>
            <person name="Heidler von Heilborn D."/>
        </authorList>
    </citation>
    <scope>NUCLEOTIDE SEQUENCE [LARGE SCALE GENOMIC DNA]</scope>
    <source>
        <strain evidence="3">S8-3T</strain>
    </source>
</reference>
<dbReference type="KEGG" id="spap:H3Z74_16715"/>
<dbReference type="InterPro" id="IPR027417">
    <property type="entry name" value="P-loop_NTPase"/>
</dbReference>
<evidence type="ECO:0000313" key="3">
    <source>
        <dbReference type="Proteomes" id="UP000516148"/>
    </source>
</evidence>
<dbReference type="AlphaFoldDB" id="A0A7H0LFC7"/>
<feature type="compositionally biased region" description="Basic and acidic residues" evidence="1">
    <location>
        <begin position="487"/>
        <end position="498"/>
    </location>
</feature>
<dbReference type="RefSeq" id="WP_187760708.1">
    <property type="nucleotide sequence ID" value="NZ_CP061038.1"/>
</dbReference>
<keyword evidence="3" id="KW-1185">Reference proteome</keyword>
<sequence length="510" mass="55856">MIDGERDLIREMARLTHSPLGHAELVYPWGQGVLSGVSGPRKWQREVLEAIGEHLTGSATRHRPCRIARASGHGIGKSALIAMVVKWALDTCVDTRIILTANTESQLLTKTGPEIAKWANLSITSDWFTATATALSSTRKGHERSWRADLVTWSTSNTEAFAGLHNMGKRIVLVFDEASGINAKVWEVALGALTDADTEIIFLAFGNPTQSTGTFRGLFGKQRDLWNTAQIDSRTVEGTNKAYLGELVATYGLDSDLVRVRVLGQFPSASSMQFIERAVVSAARTREPAPALGTDPVIFGVDCARFGDDHSTLAIRCGRDARSRPWKRWHHMDSMTLAGDIAVEAGRWKPDAIFVDAGNIGAAVIDRLRQLLPDILVSEVWFGSTRVREANWNAGGSGGTRIRVANKRAEMWTNMRHWLESGCIPDHQGLEDDLTGPEYGFDAEQAVMLEKKDHMKARGLASPDDGDALACTFAEPVQPRAVPGWLDPERYGRQRGGSEEGGLYRDLGNG</sequence>
<organism evidence="2 3">
    <name type="scientific">Sphingomonas alpina</name>
    <dbReference type="NCBI Taxonomy" id="653931"/>
    <lineage>
        <taxon>Bacteria</taxon>
        <taxon>Pseudomonadati</taxon>
        <taxon>Pseudomonadota</taxon>
        <taxon>Alphaproteobacteria</taxon>
        <taxon>Sphingomonadales</taxon>
        <taxon>Sphingomonadaceae</taxon>
        <taxon>Sphingomonas</taxon>
    </lineage>
</organism>
<proteinExistence type="predicted"/>
<dbReference type="Gene3D" id="3.40.50.300">
    <property type="entry name" value="P-loop containing nucleotide triphosphate hydrolases"/>
    <property type="match status" value="1"/>
</dbReference>
<evidence type="ECO:0000256" key="1">
    <source>
        <dbReference type="SAM" id="MobiDB-lite"/>
    </source>
</evidence>
<name>A0A7H0LFC7_9SPHN</name>
<accession>A0A7H0LFC7</accession>
<gene>
    <name evidence="2" type="ORF">H3Z74_16715</name>
</gene>